<dbReference type="Gene3D" id="3.90.25.10">
    <property type="entry name" value="UDP-galactose 4-epimerase, domain 1"/>
    <property type="match status" value="1"/>
</dbReference>
<dbReference type="CDD" id="cd05251">
    <property type="entry name" value="NmrA_like_SDR_a"/>
    <property type="match status" value="1"/>
</dbReference>
<dbReference type="Gene3D" id="3.40.50.720">
    <property type="entry name" value="NAD(P)-binding Rossmann-like Domain"/>
    <property type="match status" value="1"/>
</dbReference>
<dbReference type="Proteomes" id="UP001596383">
    <property type="component" value="Unassembled WGS sequence"/>
</dbReference>
<reference evidence="4 5" key="1">
    <citation type="journal article" date="2019" name="Int. J. Syst. Evol. Microbiol.">
        <title>The Global Catalogue of Microorganisms (GCM) 10K type strain sequencing project: providing services to taxonomists for standard genome sequencing and annotation.</title>
        <authorList>
            <consortium name="The Broad Institute Genomics Platform"/>
            <consortium name="The Broad Institute Genome Sequencing Center for Infectious Disease"/>
            <person name="Wu L."/>
            <person name="Ma J."/>
        </authorList>
    </citation>
    <scope>NUCLEOTIDE SEQUENCE [LARGE SCALE GENOMIC DNA]</scope>
    <source>
        <strain evidence="4 5">LMG 29247</strain>
    </source>
</reference>
<dbReference type="Pfam" id="PF05368">
    <property type="entry name" value="NmrA"/>
    <property type="match status" value="1"/>
</dbReference>
<dbReference type="InterPro" id="IPR051164">
    <property type="entry name" value="NmrA-like_oxidored"/>
</dbReference>
<dbReference type="RefSeq" id="WP_273738593.1">
    <property type="nucleotide sequence ID" value="NZ_JAQIVI010000157.1"/>
</dbReference>
<comment type="similarity">
    <text evidence="1">Belongs to the NmrA-type oxidoreductase family.</text>
</comment>
<evidence type="ECO:0000256" key="2">
    <source>
        <dbReference type="ARBA" id="ARBA00022857"/>
    </source>
</evidence>
<evidence type="ECO:0000256" key="1">
    <source>
        <dbReference type="ARBA" id="ARBA00006328"/>
    </source>
</evidence>
<name>A0ABD5SJV4_9EURY</name>
<dbReference type="PANTHER" id="PTHR42748">
    <property type="entry name" value="NITROGEN METABOLITE REPRESSION PROTEIN NMRA FAMILY MEMBER"/>
    <property type="match status" value="1"/>
</dbReference>
<proteinExistence type="inferred from homology"/>
<dbReference type="InterPro" id="IPR036291">
    <property type="entry name" value="NAD(P)-bd_dom_sf"/>
</dbReference>
<evidence type="ECO:0000259" key="3">
    <source>
        <dbReference type="Pfam" id="PF05368"/>
    </source>
</evidence>
<organism evidence="4 5">
    <name type="scientific">Natrinema soli</name>
    <dbReference type="NCBI Taxonomy" id="1930624"/>
    <lineage>
        <taxon>Archaea</taxon>
        <taxon>Methanobacteriati</taxon>
        <taxon>Methanobacteriota</taxon>
        <taxon>Stenosarchaea group</taxon>
        <taxon>Halobacteria</taxon>
        <taxon>Halobacteriales</taxon>
        <taxon>Natrialbaceae</taxon>
        <taxon>Natrinema</taxon>
    </lineage>
</organism>
<feature type="domain" description="NmrA-like" evidence="3">
    <location>
        <begin position="2"/>
        <end position="262"/>
    </location>
</feature>
<evidence type="ECO:0000313" key="4">
    <source>
        <dbReference type="EMBL" id="MFC6765570.1"/>
    </source>
</evidence>
<keyword evidence="2" id="KW-0521">NADP</keyword>
<dbReference type="SUPFAM" id="SSF51735">
    <property type="entry name" value="NAD(P)-binding Rossmann-fold domains"/>
    <property type="match status" value="1"/>
</dbReference>
<protein>
    <submittedName>
        <fullName evidence="4">NmrA/HSCARG family protein</fullName>
    </submittedName>
</protein>
<sequence>MSTRVLVVGATGNQGGAVVDGLLAADDDFSVYGLTRDATSEKARALADRGVTVVEGDLNDTESLRNAVADVDAVFAVTNYFIAGFEGEIEQGTNLAEVAAESDVDHFVYSSVGGADRTDEIEHFISKYRVEQRIADMELPTTVLRPVYFTYNFEGMRDDIRSGTLAMPLNEGVSLQLLDVADYGDVVARVFASPDEYVGETIEVGGDEQTLEEMAGTFTDVLGSDVEPVHVPLEDARERQPEDLVKMYEWFNSGGYTADIDGLESKFEIQFNSLATYLRNHGWGS</sequence>
<dbReference type="PANTHER" id="PTHR42748:SF7">
    <property type="entry name" value="NMRA LIKE REDOX SENSOR 1-RELATED"/>
    <property type="match status" value="1"/>
</dbReference>
<gene>
    <name evidence="4" type="ORF">ACFQE6_11400</name>
</gene>
<dbReference type="EMBL" id="JBHSWV010000157">
    <property type="protein sequence ID" value="MFC6765570.1"/>
    <property type="molecule type" value="Genomic_DNA"/>
</dbReference>
<comment type="caution">
    <text evidence="4">The sequence shown here is derived from an EMBL/GenBank/DDBJ whole genome shotgun (WGS) entry which is preliminary data.</text>
</comment>
<accession>A0ABD5SJV4</accession>
<keyword evidence="5" id="KW-1185">Reference proteome</keyword>
<dbReference type="InterPro" id="IPR008030">
    <property type="entry name" value="NmrA-like"/>
</dbReference>
<evidence type="ECO:0000313" key="5">
    <source>
        <dbReference type="Proteomes" id="UP001596383"/>
    </source>
</evidence>
<dbReference type="AlphaFoldDB" id="A0ABD5SJV4"/>